<evidence type="ECO:0000313" key="3">
    <source>
        <dbReference type="Proteomes" id="UP001165085"/>
    </source>
</evidence>
<keyword evidence="1" id="KW-0472">Membrane</keyword>
<name>A0A9W7C166_9STRA</name>
<feature type="transmembrane region" description="Helical" evidence="1">
    <location>
        <begin position="221"/>
        <end position="246"/>
    </location>
</feature>
<accession>A0A9W7C166</accession>
<reference evidence="3" key="1">
    <citation type="journal article" date="2023" name="Commun. Biol.">
        <title>Genome analysis of Parmales, the sister group of diatoms, reveals the evolutionary specialization of diatoms from phago-mixotrophs to photoautotrophs.</title>
        <authorList>
            <person name="Ban H."/>
            <person name="Sato S."/>
            <person name="Yoshikawa S."/>
            <person name="Yamada K."/>
            <person name="Nakamura Y."/>
            <person name="Ichinomiya M."/>
            <person name="Sato N."/>
            <person name="Blanc-Mathieu R."/>
            <person name="Endo H."/>
            <person name="Kuwata A."/>
            <person name="Ogata H."/>
        </authorList>
    </citation>
    <scope>NUCLEOTIDE SEQUENCE [LARGE SCALE GENOMIC DNA]</scope>
    <source>
        <strain evidence="3">NIES 3701</strain>
    </source>
</reference>
<feature type="transmembrane region" description="Helical" evidence="1">
    <location>
        <begin position="54"/>
        <end position="75"/>
    </location>
</feature>
<evidence type="ECO:0000313" key="2">
    <source>
        <dbReference type="EMBL" id="GMI00102.1"/>
    </source>
</evidence>
<gene>
    <name evidence="2" type="ORF">TrST_g4276</name>
</gene>
<dbReference type="EMBL" id="BRXY01000565">
    <property type="protein sequence ID" value="GMI00102.1"/>
    <property type="molecule type" value="Genomic_DNA"/>
</dbReference>
<dbReference type="AlphaFoldDB" id="A0A9W7C166"/>
<keyword evidence="3" id="KW-1185">Reference proteome</keyword>
<feature type="transmembrane region" description="Helical" evidence="1">
    <location>
        <begin position="290"/>
        <end position="313"/>
    </location>
</feature>
<organism evidence="2 3">
    <name type="scientific">Triparma strigata</name>
    <dbReference type="NCBI Taxonomy" id="1606541"/>
    <lineage>
        <taxon>Eukaryota</taxon>
        <taxon>Sar</taxon>
        <taxon>Stramenopiles</taxon>
        <taxon>Ochrophyta</taxon>
        <taxon>Bolidophyceae</taxon>
        <taxon>Parmales</taxon>
        <taxon>Triparmaceae</taxon>
        <taxon>Triparma</taxon>
    </lineage>
</organism>
<keyword evidence="1" id="KW-1133">Transmembrane helix</keyword>
<comment type="caution">
    <text evidence="2">The sequence shown here is derived from an EMBL/GenBank/DDBJ whole genome shotgun (WGS) entry which is preliminary data.</text>
</comment>
<feature type="transmembrane region" description="Helical" evidence="1">
    <location>
        <begin position="376"/>
        <end position="394"/>
    </location>
</feature>
<feature type="transmembrane region" description="Helical" evidence="1">
    <location>
        <begin position="188"/>
        <end position="209"/>
    </location>
</feature>
<dbReference type="Proteomes" id="UP001165085">
    <property type="component" value="Unassembled WGS sequence"/>
</dbReference>
<feature type="transmembrane region" description="Helical" evidence="1">
    <location>
        <begin position="116"/>
        <end position="134"/>
    </location>
</feature>
<feature type="transmembrane region" description="Helical" evidence="1">
    <location>
        <begin position="334"/>
        <end position="356"/>
    </location>
</feature>
<proteinExistence type="predicted"/>
<dbReference type="OrthoDB" id="221358at2759"/>
<protein>
    <submittedName>
        <fullName evidence="2">Uncharacterized protein</fullName>
    </submittedName>
</protein>
<keyword evidence="1" id="KW-0812">Transmembrane</keyword>
<evidence type="ECO:0000256" key="1">
    <source>
        <dbReference type="SAM" id="Phobius"/>
    </source>
</evidence>
<feature type="transmembrane region" description="Helical" evidence="1">
    <location>
        <begin position="87"/>
        <end position="110"/>
    </location>
</feature>
<sequence length="523" mass="58524">MKILPHESTPRSERDYLGGIPLGTPLKAMRKSIRAAVGVKVKRLSLIRSELLDLHTGVLFFGAGLSIIDMIFDILMVHEFALQGQLAYASATLGTVIASLLLQLVLTFEFHGKEGWWSILREMLFVVLLIKPGIDASRVVKKRKRRVNSILDPHTEMLIFKSTELVLEVIPGAIIQAIAFVSGQRSNVATLSLISSLCTAGFISADIAIEKDINKRSRMYAPFFYGIVPLTSVRGAVCISILFLLLSTSQLSLRIFALALCVVESRSIAAAYVGIEVGLMLVIKLIRRDFIYWPAIPNVTSLVLMSFSSRCAVKLIMDFTGMLQARHPYEMGGAYFSFTFLTTPFIAAYFGSRYMAYIEDFEPSERPDFAFASDQVYYTIAILGALQICCYALLIRLVDSKYRWTFVSTMTGKQYCSKAFHEASDDLNKFEVLTNNRFLWKDFEEEIKEWLSTSIPTWLAEEAEWFDDAMKAQIPDSLVDDPALLLKIRGQSVARVIRNNSRRRSSIAAMIVPTIAGTTAEGL</sequence>